<feature type="transmembrane region" description="Helical" evidence="1">
    <location>
        <begin position="151"/>
        <end position="172"/>
    </location>
</feature>
<keyword evidence="1" id="KW-1133">Transmembrane helix</keyword>
<evidence type="ECO:0000256" key="1">
    <source>
        <dbReference type="SAM" id="Phobius"/>
    </source>
</evidence>
<sequence>MMGRILRIELRRSAAVGVALLLLVIGAMALLSSTQGFAGRWMQLAVSVRAGLLVLWPLALAGGAWLGRRDARNRVDELFASTGRPRWQRILPTAGALAVAVVSAYVLLLLVGAGWVLPTADYFPVAAVAVAAVGALSLVAAAWVGMAVGRAVPRLVTAPALAVAGVALAALLPDWMTVSAVVDDRPAPAALLLTPVYIGGLDDFQTVTARVNLTQALWLAALATTGLLLLGAARRRGIALAVLPAVLGAAVAVPLMPTGGYQAAADDPGAAELVCDDAGLQVCVARVHAALLPDVAGPARQALAMMAAKLPDAPSRAVEDRQVASWALAGQDRTPTPHPADTIVFATPTIGSDGRADLSGDYFLPLLLEAAWRQDCGDQAYDRDAVLARTVAAAWLTGEPPTPEDWWDVEERALVDSAYRTLVGLPQAEQQRRMAAARDAALSCRADALGAIVRGEIP</sequence>
<evidence type="ECO:0000313" key="2">
    <source>
        <dbReference type="EMBL" id="BCJ70261.1"/>
    </source>
</evidence>
<dbReference type="KEGG" id="pry:Prubr_72820"/>
<name>A0A810N8U1_9ACTN</name>
<reference evidence="2" key="1">
    <citation type="submission" date="2020-08" db="EMBL/GenBank/DDBJ databases">
        <title>Whole genome shotgun sequence of Polymorphospora rubra NBRC 101157.</title>
        <authorList>
            <person name="Komaki H."/>
            <person name="Tamura T."/>
        </authorList>
    </citation>
    <scope>NUCLEOTIDE SEQUENCE</scope>
    <source>
        <strain evidence="2">NBRC 101157</strain>
    </source>
</reference>
<gene>
    <name evidence="2" type="ORF">Prubr_72820</name>
</gene>
<keyword evidence="1" id="KW-0812">Transmembrane</keyword>
<feature type="transmembrane region" description="Helical" evidence="1">
    <location>
        <begin position="94"/>
        <end position="116"/>
    </location>
</feature>
<feature type="transmembrane region" description="Helical" evidence="1">
    <location>
        <begin position="122"/>
        <end position="144"/>
    </location>
</feature>
<feature type="transmembrane region" description="Helical" evidence="1">
    <location>
        <begin position="238"/>
        <end position="256"/>
    </location>
</feature>
<evidence type="ECO:0000313" key="3">
    <source>
        <dbReference type="Proteomes" id="UP000680866"/>
    </source>
</evidence>
<organism evidence="2 3">
    <name type="scientific">Polymorphospora rubra</name>
    <dbReference type="NCBI Taxonomy" id="338584"/>
    <lineage>
        <taxon>Bacteria</taxon>
        <taxon>Bacillati</taxon>
        <taxon>Actinomycetota</taxon>
        <taxon>Actinomycetes</taxon>
        <taxon>Micromonosporales</taxon>
        <taxon>Micromonosporaceae</taxon>
        <taxon>Polymorphospora</taxon>
    </lineage>
</organism>
<feature type="transmembrane region" description="Helical" evidence="1">
    <location>
        <begin position="213"/>
        <end position="231"/>
    </location>
</feature>
<proteinExistence type="predicted"/>
<protein>
    <submittedName>
        <fullName evidence="2">Uncharacterized protein</fullName>
    </submittedName>
</protein>
<keyword evidence="1" id="KW-0472">Membrane</keyword>
<dbReference type="Proteomes" id="UP000680866">
    <property type="component" value="Chromosome"/>
</dbReference>
<keyword evidence="3" id="KW-1185">Reference proteome</keyword>
<dbReference type="EMBL" id="AP023359">
    <property type="protein sequence ID" value="BCJ70261.1"/>
    <property type="molecule type" value="Genomic_DNA"/>
</dbReference>
<dbReference type="AlphaFoldDB" id="A0A810N8U1"/>
<dbReference type="RefSeq" id="WP_212820046.1">
    <property type="nucleotide sequence ID" value="NZ_AP023359.1"/>
</dbReference>
<feature type="transmembrane region" description="Helical" evidence="1">
    <location>
        <begin position="46"/>
        <end position="66"/>
    </location>
</feature>
<accession>A0A810N8U1</accession>